<proteinExistence type="inferred from homology"/>
<sequence length="593" mass="64485">MSSSIVKVGTIASNPATQRATAVHLSYDSKSDRIVYASGKSIFIRSLKNPSECIQFNNHNFNTTVAKFSPSGYYVASGDESGNVKIWDCVGEDLIVKGEYQIINGRINDIAWDADSTRVIAVGNGKERYGHCFTADSGNTVGEISGHTAPINAVSIRPCRPYRAVTVSDDAGLVFMNGPPFKFAQSVRGHHKNFVRDVKFSKDGNYIVSVGADRMIVLYDGKTGDFIKQFSDSHDAGIFSVDWYDESSFVTGSADSTVKLWNVEGELLNTWTLKKDLTNQILGVVTASEYVVALTYSGDLYYFDKSSESPVNAIYGHQKSITALSFSSENGLYTGSYDGRIIKWDLDSKTGTLVEGDSHSNLVIGIEEIGNELITAGWDDSLKKISGSVITSLSSLTEQPVQIAKLNSSIAVITEQALTIYDLAGTVTESLTLDYTPSAIAVSSKYIILADSTSFALKVYDSSSLKLLSSSLQPMRAKPSLMKVSPNGKFLACGDTTGKINCYNLEDFSLVTSRWAFHTAKINSMSWSEDNDHIVTASLDTNIYIYSAVKPARNIKALNAHKEGVNAVAWISADEVVSSGTDSCVKFWKVKYA</sequence>
<name>A0A1E4SWA0_9ASCO</name>
<dbReference type="Proteomes" id="UP000094801">
    <property type="component" value="Unassembled WGS sequence"/>
</dbReference>
<dbReference type="CDD" id="cd00200">
    <property type="entry name" value="WD40"/>
    <property type="match status" value="1"/>
</dbReference>
<dbReference type="InterPro" id="IPR001680">
    <property type="entry name" value="WD40_rpt"/>
</dbReference>
<dbReference type="PANTHER" id="PTHR19856">
    <property type="entry name" value="WD-REPEATCONTAINING PROTEIN WDR1"/>
    <property type="match status" value="1"/>
</dbReference>
<dbReference type="GO" id="GO:0030042">
    <property type="term" value="P:actin filament depolymerization"/>
    <property type="evidence" value="ECO:0007669"/>
    <property type="project" value="TreeGrafter"/>
</dbReference>
<dbReference type="InterPro" id="IPR015943">
    <property type="entry name" value="WD40/YVTN_repeat-like_dom_sf"/>
</dbReference>
<dbReference type="SMART" id="SM00320">
    <property type="entry name" value="WD40"/>
    <property type="match status" value="8"/>
</dbReference>
<keyword evidence="6" id="KW-1185">Reference proteome</keyword>
<feature type="repeat" description="WD" evidence="4">
    <location>
        <begin position="558"/>
        <end position="593"/>
    </location>
</feature>
<dbReference type="PROSITE" id="PS50082">
    <property type="entry name" value="WD_REPEATS_2"/>
    <property type="match status" value="6"/>
</dbReference>
<dbReference type="GO" id="GO:0030864">
    <property type="term" value="C:cortical actin cytoskeleton"/>
    <property type="evidence" value="ECO:0007669"/>
    <property type="project" value="TreeGrafter"/>
</dbReference>
<dbReference type="InterPro" id="IPR011044">
    <property type="entry name" value="Quino_amine_DH_bsu"/>
</dbReference>
<dbReference type="Gene3D" id="2.130.10.10">
    <property type="entry name" value="YVTN repeat-like/Quinoprotein amine dehydrogenase"/>
    <property type="match status" value="2"/>
</dbReference>
<evidence type="ECO:0000256" key="1">
    <source>
        <dbReference type="ARBA" id="ARBA00022574"/>
    </source>
</evidence>
<dbReference type="SUPFAM" id="SSF50969">
    <property type="entry name" value="YVTN repeat-like/Quinoprotein amine dehydrogenase"/>
    <property type="match status" value="1"/>
</dbReference>
<reference evidence="6" key="1">
    <citation type="submission" date="2016-04" db="EMBL/GenBank/DDBJ databases">
        <title>Comparative genomics of biotechnologically important yeasts.</title>
        <authorList>
            <consortium name="DOE Joint Genome Institute"/>
            <person name="Riley R."/>
            <person name="Haridas S."/>
            <person name="Wolfe K.H."/>
            <person name="Lopes M.R."/>
            <person name="Hittinger C.T."/>
            <person name="Goker M."/>
            <person name="Salamov A."/>
            <person name="Wisecaver J."/>
            <person name="Long T.M."/>
            <person name="Aerts A.L."/>
            <person name="Barry K."/>
            <person name="Choi C."/>
            <person name="Clum A."/>
            <person name="Coughlan A.Y."/>
            <person name="Deshpande S."/>
            <person name="Douglass A.P."/>
            <person name="Hanson S.J."/>
            <person name="Klenk H.-P."/>
            <person name="Labutti K."/>
            <person name="Lapidus A."/>
            <person name="Lindquist E."/>
            <person name="Lipzen A."/>
            <person name="Meier-Kolthoff J.P."/>
            <person name="Ohm R.A."/>
            <person name="Otillar R.P."/>
            <person name="Pangilinan J."/>
            <person name="Peng Y."/>
            <person name="Rokas A."/>
            <person name="Rosa C.A."/>
            <person name="Scheuner C."/>
            <person name="Sibirny A.A."/>
            <person name="Slot J.C."/>
            <person name="Stielow J.B."/>
            <person name="Sun H."/>
            <person name="Kurtzman C.P."/>
            <person name="Blackwell M."/>
            <person name="Grigoriev I.V."/>
            <person name="Jeffries T.W."/>
        </authorList>
    </citation>
    <scope>NUCLEOTIDE SEQUENCE [LARGE SCALE GENOMIC DNA]</scope>
    <source>
        <strain evidence="6">NRRL YB-2248</strain>
    </source>
</reference>
<dbReference type="InterPro" id="IPR020472">
    <property type="entry name" value="WD40_PAC1"/>
</dbReference>
<accession>A0A1E4SWA0</accession>
<dbReference type="GO" id="GO:0051015">
    <property type="term" value="F:actin filament binding"/>
    <property type="evidence" value="ECO:0007669"/>
    <property type="project" value="TreeGrafter"/>
</dbReference>
<dbReference type="InterPro" id="IPR011047">
    <property type="entry name" value="Quinoprotein_ADH-like_sf"/>
</dbReference>
<dbReference type="PRINTS" id="PR00320">
    <property type="entry name" value="GPROTEINBRPT"/>
</dbReference>
<feature type="repeat" description="WD" evidence="4">
    <location>
        <begin position="515"/>
        <end position="547"/>
    </location>
</feature>
<feature type="repeat" description="WD" evidence="4">
    <location>
        <begin position="56"/>
        <end position="88"/>
    </location>
</feature>
<protein>
    <submittedName>
        <fullName evidence="5">Uncharacterized protein</fullName>
    </submittedName>
</protein>
<keyword evidence="1 4" id="KW-0853">WD repeat</keyword>
<evidence type="ECO:0000256" key="3">
    <source>
        <dbReference type="ARBA" id="ARBA00038366"/>
    </source>
</evidence>
<evidence type="ECO:0000256" key="4">
    <source>
        <dbReference type="PROSITE-ProRule" id="PRU00221"/>
    </source>
</evidence>
<organism evidence="5 6">
    <name type="scientific">[Candida] arabinofermentans NRRL YB-2248</name>
    <dbReference type="NCBI Taxonomy" id="983967"/>
    <lineage>
        <taxon>Eukaryota</taxon>
        <taxon>Fungi</taxon>
        <taxon>Dikarya</taxon>
        <taxon>Ascomycota</taxon>
        <taxon>Saccharomycotina</taxon>
        <taxon>Pichiomycetes</taxon>
        <taxon>Pichiales</taxon>
        <taxon>Pichiaceae</taxon>
        <taxon>Ogataea</taxon>
        <taxon>Ogataea/Candida clade</taxon>
    </lineage>
</organism>
<dbReference type="OrthoDB" id="2306at2759"/>
<comment type="similarity">
    <text evidence="3">Belongs to the WD repeat AIP1 family.</text>
</comment>
<dbReference type="FunFam" id="2.130.10.10:FF:000167">
    <property type="entry name" value="Actin-interacting protein 1"/>
    <property type="match status" value="1"/>
</dbReference>
<dbReference type="PROSITE" id="PS50294">
    <property type="entry name" value="WD_REPEATS_REGION"/>
    <property type="match status" value="4"/>
</dbReference>
<dbReference type="STRING" id="983967.A0A1E4SWA0"/>
<feature type="repeat" description="WD" evidence="4">
    <location>
        <begin position="231"/>
        <end position="264"/>
    </location>
</feature>
<evidence type="ECO:0000313" key="5">
    <source>
        <dbReference type="EMBL" id="ODV83769.1"/>
    </source>
</evidence>
<evidence type="ECO:0000256" key="2">
    <source>
        <dbReference type="ARBA" id="ARBA00022737"/>
    </source>
</evidence>
<dbReference type="EMBL" id="KV453861">
    <property type="protein sequence ID" value="ODV83769.1"/>
    <property type="molecule type" value="Genomic_DNA"/>
</dbReference>
<keyword evidence="2" id="KW-0677">Repeat</keyword>
<evidence type="ECO:0000313" key="6">
    <source>
        <dbReference type="Proteomes" id="UP000094801"/>
    </source>
</evidence>
<dbReference type="FunFam" id="2.130.10.10:FF:000102">
    <property type="entry name" value="Actin-interacting protein 1"/>
    <property type="match status" value="1"/>
</dbReference>
<feature type="repeat" description="WD" evidence="4">
    <location>
        <begin position="314"/>
        <end position="354"/>
    </location>
</feature>
<dbReference type="AlphaFoldDB" id="A0A1E4SWA0"/>
<dbReference type="Pfam" id="PF00400">
    <property type="entry name" value="WD40"/>
    <property type="match status" value="6"/>
</dbReference>
<feature type="repeat" description="WD" evidence="4">
    <location>
        <begin position="188"/>
        <end position="229"/>
    </location>
</feature>
<dbReference type="PANTHER" id="PTHR19856:SF0">
    <property type="entry name" value="WD REPEAT-CONTAINING PROTEIN 1"/>
    <property type="match status" value="1"/>
</dbReference>
<dbReference type="SUPFAM" id="SSF50998">
    <property type="entry name" value="Quinoprotein alcohol dehydrogenase-like"/>
    <property type="match status" value="1"/>
</dbReference>
<gene>
    <name evidence="5" type="ORF">CANARDRAFT_9332</name>
</gene>